<evidence type="ECO:0000256" key="1">
    <source>
        <dbReference type="SAM" id="MobiDB-lite"/>
    </source>
</evidence>
<protein>
    <submittedName>
        <fullName evidence="4">Uncharacterized protein LOC106011166</fullName>
    </submittedName>
</protein>
<dbReference type="GeneID" id="106011166"/>
<gene>
    <name evidence="4" type="primary">LOC106011166</name>
</gene>
<feature type="region of interest" description="Disordered" evidence="1">
    <location>
        <begin position="158"/>
        <end position="247"/>
    </location>
</feature>
<name>A0ABM0ZVD4_APLCA</name>
<organism evidence="3 4">
    <name type="scientific">Aplysia californica</name>
    <name type="common">California sea hare</name>
    <dbReference type="NCBI Taxonomy" id="6500"/>
    <lineage>
        <taxon>Eukaryota</taxon>
        <taxon>Metazoa</taxon>
        <taxon>Spiralia</taxon>
        <taxon>Lophotrochozoa</taxon>
        <taxon>Mollusca</taxon>
        <taxon>Gastropoda</taxon>
        <taxon>Heterobranchia</taxon>
        <taxon>Euthyneura</taxon>
        <taxon>Tectipleura</taxon>
        <taxon>Aplysiida</taxon>
        <taxon>Aplysioidea</taxon>
        <taxon>Aplysiidae</taxon>
        <taxon>Aplysia</taxon>
    </lineage>
</organism>
<evidence type="ECO:0000313" key="3">
    <source>
        <dbReference type="Proteomes" id="UP000694888"/>
    </source>
</evidence>
<evidence type="ECO:0000256" key="2">
    <source>
        <dbReference type="SAM" id="SignalP"/>
    </source>
</evidence>
<keyword evidence="3" id="KW-1185">Reference proteome</keyword>
<accession>A0ABM0ZVD4</accession>
<reference evidence="4" key="1">
    <citation type="submission" date="2025-08" db="UniProtKB">
        <authorList>
            <consortium name="RefSeq"/>
        </authorList>
    </citation>
    <scope>IDENTIFICATION</scope>
</reference>
<keyword evidence="2" id="KW-0732">Signal</keyword>
<dbReference type="Proteomes" id="UP000694888">
    <property type="component" value="Unplaced"/>
</dbReference>
<dbReference type="RefSeq" id="XP_012935266.1">
    <property type="nucleotide sequence ID" value="XM_013079812.2"/>
</dbReference>
<feature type="chain" id="PRO_5046888678" evidence="2">
    <location>
        <begin position="30"/>
        <end position="268"/>
    </location>
</feature>
<proteinExistence type="predicted"/>
<feature type="signal peptide" evidence="2">
    <location>
        <begin position="1"/>
        <end position="29"/>
    </location>
</feature>
<feature type="compositionally biased region" description="Pro residues" evidence="1">
    <location>
        <begin position="179"/>
        <end position="195"/>
    </location>
</feature>
<sequence length="268" mass="29045">MARLSIVSNCPWLAALGATFVFIVAPCLGCSPPMGPGANLPPTLEYKMMDSDVVAYGVPIKTEPDTRFPGDSVYVVDFQVRCIFKGAPLREVIRIYEVGVIPGKCLATNMTVGETMLVYLERIGDKLQPSYVQDPGDSQYLDEVVVLCEATVSYPIGYGPDNNKETCPEEYEYDDCVPIPTPTTVLPPPEPSPEPELPKDDKTPPPPPEDKSKAGEMPADTPDTEEAPYKPVSSNDEDSNPTDPENSAATFTLHLGALLCLFLSAMIL</sequence>
<evidence type="ECO:0000313" key="4">
    <source>
        <dbReference type="RefSeq" id="XP_012935266.1"/>
    </source>
</evidence>
<feature type="compositionally biased region" description="Basic and acidic residues" evidence="1">
    <location>
        <begin position="196"/>
        <end position="214"/>
    </location>
</feature>